<dbReference type="Proteomes" id="UP000324194">
    <property type="component" value="Chromosome 2"/>
</dbReference>
<evidence type="ECO:0000256" key="3">
    <source>
        <dbReference type="ARBA" id="ARBA00022490"/>
    </source>
</evidence>
<evidence type="ECO:0000256" key="1">
    <source>
        <dbReference type="ARBA" id="ARBA00004496"/>
    </source>
</evidence>
<evidence type="ECO:0000256" key="5">
    <source>
        <dbReference type="ARBA" id="ARBA00022840"/>
    </source>
</evidence>
<reference evidence="7 8" key="1">
    <citation type="submission" date="2019-08" db="EMBL/GenBank/DDBJ databases">
        <authorList>
            <person name="Guy L."/>
        </authorList>
    </citation>
    <scope>NUCLEOTIDE SEQUENCE [LARGE SCALE GENOMIC DNA]</scope>
    <source>
        <strain evidence="7 8">SGT-108</strain>
    </source>
</reference>
<dbReference type="FunFam" id="3.30.450.90:FF:000001">
    <property type="entry name" value="Type II secretion system ATPase GspE"/>
    <property type="match status" value="1"/>
</dbReference>
<keyword evidence="8" id="KW-1185">Reference proteome</keyword>
<dbReference type="GO" id="GO:0005886">
    <property type="term" value="C:plasma membrane"/>
    <property type="evidence" value="ECO:0007669"/>
    <property type="project" value="TreeGrafter"/>
</dbReference>
<keyword evidence="4" id="KW-0547">Nucleotide-binding</keyword>
<dbReference type="SMART" id="SM00382">
    <property type="entry name" value="AAA"/>
    <property type="match status" value="1"/>
</dbReference>
<sequence length="568" mass="64072">MDDMSTKSSMSGFAYYLFENKMLDRQVGLEALKQAALDKISYFDYLVKHKLLDAARVAKATSEYFGLPLCDITAFDFSLIPTEYLNINLVRKRMALPLFVKNGFLYLAITDPTIENLYDIRFLTGLDTRLLVTDGNQLTQVIDNLLNKLIISEISRPGSLIRENLGEEPHKEDTSELATYDAESAPVVNYVNKIIIDAIEKGASDIHFERYDNDYRIRYRLNGVLYPVATPPIKLANYLLARIKIMSNLDITEHRIPQDGRFKLTLSKYKTIDFRVSVCPALYGEKIVLRLLDPTQIFHNLNELGMEEKQQEILLDSLGHTQGIILVTGPTGSGKTVTLYSALNYLNSPDDNIMTVEDPVEIPLHGVNQVHVNPKVGLTFSSALRSFLRQDPDIIMVGEIRDLETAQISIQAAQTGHLVLSTLHTNSGPETIARLMYMGVEPYNLASSLILVIAQRLLRMLCPICKQVEELPEDILIKEGFKPEEIGTFQLYKPGSCERCIHGFTGRSGIFEVMPISEEMRFLMIRGANAIELNEQAKKENIRNLRQAGLDKVKMGKTSLAELNRTFK</sequence>
<dbReference type="SUPFAM" id="SSF160246">
    <property type="entry name" value="EspE N-terminal domain-like"/>
    <property type="match status" value="1"/>
</dbReference>
<keyword evidence="5" id="KW-0067">ATP-binding</keyword>
<dbReference type="InterPro" id="IPR027417">
    <property type="entry name" value="P-loop_NTPase"/>
</dbReference>
<accession>A0A5E4PKX5</accession>
<evidence type="ECO:0000259" key="6">
    <source>
        <dbReference type="PROSITE" id="PS00662"/>
    </source>
</evidence>
<comment type="similarity">
    <text evidence="2">Belongs to the GSP E family.</text>
</comment>
<name>A0A5E4PKX5_9COXI</name>
<dbReference type="PANTHER" id="PTHR30258:SF1">
    <property type="entry name" value="PROTEIN TRANSPORT PROTEIN HOFB HOMOLOG"/>
    <property type="match status" value="1"/>
</dbReference>
<dbReference type="GO" id="GO:0016887">
    <property type="term" value="F:ATP hydrolysis activity"/>
    <property type="evidence" value="ECO:0007669"/>
    <property type="project" value="InterPro"/>
</dbReference>
<keyword evidence="3" id="KW-0963">Cytoplasm</keyword>
<dbReference type="Gene3D" id="3.40.50.300">
    <property type="entry name" value="P-loop containing nucleotide triphosphate hydrolases"/>
    <property type="match status" value="1"/>
</dbReference>
<dbReference type="EMBL" id="LR699120">
    <property type="protein sequence ID" value="VVC77071.1"/>
    <property type="molecule type" value="Genomic_DNA"/>
</dbReference>
<dbReference type="PROSITE" id="PS00662">
    <property type="entry name" value="T2SP_E"/>
    <property type="match status" value="1"/>
</dbReference>
<comment type="subcellular location">
    <subcellularLocation>
        <location evidence="1">Cytoplasm</location>
    </subcellularLocation>
</comment>
<dbReference type="Pfam" id="PF00437">
    <property type="entry name" value="T2SSE"/>
    <property type="match status" value="1"/>
</dbReference>
<dbReference type="GO" id="GO:0005524">
    <property type="term" value="F:ATP binding"/>
    <property type="evidence" value="ECO:0007669"/>
    <property type="project" value="UniProtKB-KW"/>
</dbReference>
<dbReference type="PANTHER" id="PTHR30258">
    <property type="entry name" value="TYPE II SECRETION SYSTEM PROTEIN GSPE-RELATED"/>
    <property type="match status" value="1"/>
</dbReference>
<feature type="domain" description="Bacterial type II secretion system protein E" evidence="6">
    <location>
        <begin position="388"/>
        <end position="402"/>
    </location>
</feature>
<dbReference type="GO" id="GO:0005737">
    <property type="term" value="C:cytoplasm"/>
    <property type="evidence" value="ECO:0007669"/>
    <property type="project" value="UniProtKB-SubCell"/>
</dbReference>
<dbReference type="Pfam" id="PF05157">
    <property type="entry name" value="MshEN"/>
    <property type="match status" value="1"/>
</dbReference>
<dbReference type="FunFam" id="3.40.50.300:FF:000398">
    <property type="entry name" value="Type IV pilus assembly ATPase PilB"/>
    <property type="match status" value="1"/>
</dbReference>
<protein>
    <submittedName>
        <fullName evidence="7">Type II secretion system protein E</fullName>
    </submittedName>
</protein>
<dbReference type="AlphaFoldDB" id="A0A5E4PKX5"/>
<dbReference type="KEGG" id="asip:AQUSIP_23980"/>
<dbReference type="InterPro" id="IPR001482">
    <property type="entry name" value="T2SS/T4SS_dom"/>
</dbReference>
<evidence type="ECO:0000256" key="4">
    <source>
        <dbReference type="ARBA" id="ARBA00022741"/>
    </source>
</evidence>
<dbReference type="Gene3D" id="3.30.450.90">
    <property type="match status" value="1"/>
</dbReference>
<dbReference type="InterPro" id="IPR013374">
    <property type="entry name" value="ATPase_typ4_pilus-assembl_PilB"/>
</dbReference>
<dbReference type="SUPFAM" id="SSF52540">
    <property type="entry name" value="P-loop containing nucleoside triphosphate hydrolases"/>
    <property type="match status" value="1"/>
</dbReference>
<dbReference type="InterPro" id="IPR037257">
    <property type="entry name" value="T2SS_E_N_sf"/>
</dbReference>
<dbReference type="NCBIfam" id="TIGR02538">
    <property type="entry name" value="type_IV_pilB"/>
    <property type="match status" value="1"/>
</dbReference>
<organism evidence="7 8">
    <name type="scientific">Aquicella siphonis</name>
    <dbReference type="NCBI Taxonomy" id="254247"/>
    <lineage>
        <taxon>Bacteria</taxon>
        <taxon>Pseudomonadati</taxon>
        <taxon>Pseudomonadota</taxon>
        <taxon>Gammaproteobacteria</taxon>
        <taxon>Legionellales</taxon>
        <taxon>Coxiellaceae</taxon>
        <taxon>Aquicella</taxon>
    </lineage>
</organism>
<dbReference type="Gene3D" id="3.30.300.160">
    <property type="entry name" value="Type II secretion system, protein E, N-terminal domain"/>
    <property type="match status" value="1"/>
</dbReference>
<gene>
    <name evidence="7" type="primary">epsE_3</name>
    <name evidence="7" type="ORF">AQUSIP_23980</name>
</gene>
<dbReference type="InterPro" id="IPR007831">
    <property type="entry name" value="T2SS_GspE_N"/>
</dbReference>
<dbReference type="GO" id="GO:0009297">
    <property type="term" value="P:pilus assembly"/>
    <property type="evidence" value="ECO:0007669"/>
    <property type="project" value="InterPro"/>
</dbReference>
<dbReference type="CDD" id="cd01129">
    <property type="entry name" value="PulE-GspE-like"/>
    <property type="match status" value="1"/>
</dbReference>
<evidence type="ECO:0000313" key="8">
    <source>
        <dbReference type="Proteomes" id="UP000324194"/>
    </source>
</evidence>
<dbReference type="InterPro" id="IPR003593">
    <property type="entry name" value="AAA+_ATPase"/>
</dbReference>
<evidence type="ECO:0000313" key="7">
    <source>
        <dbReference type="EMBL" id="VVC77071.1"/>
    </source>
</evidence>
<evidence type="ECO:0000256" key="2">
    <source>
        <dbReference type="ARBA" id="ARBA00006611"/>
    </source>
</evidence>
<proteinExistence type="inferred from homology"/>